<dbReference type="Proteomes" id="UP001232536">
    <property type="component" value="Unassembled WGS sequence"/>
</dbReference>
<dbReference type="PANTHER" id="PTHR39515">
    <property type="entry name" value="CONSERVED PROTEIN"/>
    <property type="match status" value="1"/>
</dbReference>
<dbReference type="Pfam" id="PF01047">
    <property type="entry name" value="MarR"/>
    <property type="match status" value="1"/>
</dbReference>
<comment type="caution">
    <text evidence="2">The sequence shown here is derived from an EMBL/GenBank/DDBJ whole genome shotgun (WGS) entry which is preliminary data.</text>
</comment>
<evidence type="ECO:0000259" key="1">
    <source>
        <dbReference type="PROSITE" id="PS50995"/>
    </source>
</evidence>
<evidence type="ECO:0000313" key="3">
    <source>
        <dbReference type="Proteomes" id="UP001232536"/>
    </source>
</evidence>
<dbReference type="InterPro" id="IPR036388">
    <property type="entry name" value="WH-like_DNA-bd_sf"/>
</dbReference>
<feature type="domain" description="HTH marR-type" evidence="1">
    <location>
        <begin position="1"/>
        <end position="131"/>
    </location>
</feature>
<organism evidence="2 3">
    <name type="scientific">Actinotalea lenta</name>
    <dbReference type="NCBI Taxonomy" id="3064654"/>
    <lineage>
        <taxon>Bacteria</taxon>
        <taxon>Bacillati</taxon>
        <taxon>Actinomycetota</taxon>
        <taxon>Actinomycetes</taxon>
        <taxon>Micrococcales</taxon>
        <taxon>Cellulomonadaceae</taxon>
        <taxon>Actinotalea</taxon>
    </lineage>
</organism>
<dbReference type="InterPro" id="IPR052526">
    <property type="entry name" value="HTH-type_Bedaq_tolerance"/>
</dbReference>
<reference evidence="2 3" key="1">
    <citation type="submission" date="2023-07" db="EMBL/GenBank/DDBJ databases">
        <title>Description of novel actinomycetes strains, isolated from tidal flat sediment.</title>
        <authorList>
            <person name="Lu C."/>
        </authorList>
    </citation>
    <scope>NUCLEOTIDE SEQUENCE [LARGE SCALE GENOMIC DNA]</scope>
    <source>
        <strain evidence="2 3">SYSU T00b441</strain>
    </source>
</reference>
<dbReference type="InterPro" id="IPR036390">
    <property type="entry name" value="WH_DNA-bd_sf"/>
</dbReference>
<accession>A0ABT9DF62</accession>
<protein>
    <submittedName>
        <fullName evidence="2">MarR family transcriptional regulator</fullName>
    </submittedName>
</protein>
<dbReference type="Gene3D" id="1.10.10.10">
    <property type="entry name" value="Winged helix-like DNA-binding domain superfamily/Winged helix DNA-binding domain"/>
    <property type="match status" value="1"/>
</dbReference>
<dbReference type="EMBL" id="JAUQYP010000002">
    <property type="protein sequence ID" value="MDO8108463.1"/>
    <property type="molecule type" value="Genomic_DNA"/>
</dbReference>
<name>A0ABT9DF62_9CELL</name>
<dbReference type="SUPFAM" id="SSF46785">
    <property type="entry name" value="Winged helix' DNA-binding domain"/>
    <property type="match status" value="1"/>
</dbReference>
<proteinExistence type="predicted"/>
<dbReference type="InterPro" id="IPR000835">
    <property type="entry name" value="HTH_MarR-typ"/>
</dbReference>
<evidence type="ECO:0000313" key="2">
    <source>
        <dbReference type="EMBL" id="MDO8108463.1"/>
    </source>
</evidence>
<dbReference type="RefSeq" id="WP_304602162.1">
    <property type="nucleotide sequence ID" value="NZ_JAUQYO010000001.1"/>
</dbReference>
<gene>
    <name evidence="2" type="ORF">Q6348_14795</name>
</gene>
<sequence>MSDDAARLATAFGLLARQLRPVRGELSLGHFSTLASLERHGPQRIGDLARVERTSAPVMTRIVNVLERRELVARAVSEQDRRVVEVTITAAGLRLVEEVRAERADAVTLLLAGLTDSEREALAGAVEALEALAARATPDL</sequence>
<keyword evidence="3" id="KW-1185">Reference proteome</keyword>
<dbReference type="SMART" id="SM00347">
    <property type="entry name" value="HTH_MARR"/>
    <property type="match status" value="1"/>
</dbReference>
<dbReference type="PANTHER" id="PTHR39515:SF2">
    <property type="entry name" value="HTH-TYPE TRANSCRIPTIONAL REGULATOR RV0880"/>
    <property type="match status" value="1"/>
</dbReference>
<dbReference type="PROSITE" id="PS50995">
    <property type="entry name" value="HTH_MARR_2"/>
    <property type="match status" value="1"/>
</dbReference>